<keyword evidence="5 12" id="KW-0812">Transmembrane</keyword>
<keyword evidence="9" id="KW-0594">Phospholipid biosynthesis</keyword>
<dbReference type="OrthoDB" id="9777147at2"/>
<evidence type="ECO:0000256" key="3">
    <source>
        <dbReference type="ARBA" id="ARBA00022516"/>
    </source>
</evidence>
<organism evidence="13 14">
    <name type="scientific">Avrilella dinanensis</name>
    <dbReference type="NCBI Taxonomy" id="2008672"/>
    <lineage>
        <taxon>Bacteria</taxon>
        <taxon>Pseudomonadati</taxon>
        <taxon>Bacteroidota</taxon>
        <taxon>Flavobacteriia</taxon>
        <taxon>Flavobacteriales</taxon>
        <taxon>Flavobacteriaceae</taxon>
        <taxon>Avrilella</taxon>
    </lineage>
</organism>
<evidence type="ECO:0000256" key="9">
    <source>
        <dbReference type="ARBA" id="ARBA00023209"/>
    </source>
</evidence>
<dbReference type="AlphaFoldDB" id="A0A2M9R7H5"/>
<gene>
    <name evidence="13" type="ORF">CDL10_09895</name>
</gene>
<dbReference type="InterPro" id="IPR050324">
    <property type="entry name" value="CDP-alcohol_PTase-I"/>
</dbReference>
<evidence type="ECO:0000256" key="11">
    <source>
        <dbReference type="RuleBase" id="RU003750"/>
    </source>
</evidence>
<feature type="transmembrane region" description="Helical" evidence="12">
    <location>
        <begin position="168"/>
        <end position="186"/>
    </location>
</feature>
<dbReference type="EMBL" id="NIPO01000001">
    <property type="protein sequence ID" value="PJR04818.1"/>
    <property type="molecule type" value="Genomic_DNA"/>
</dbReference>
<protein>
    <submittedName>
        <fullName evidence="13">Phosphatidylserine synthase</fullName>
    </submittedName>
</protein>
<comment type="caution">
    <text evidence="13">The sequence shown here is derived from an EMBL/GenBank/DDBJ whole genome shotgun (WGS) entry which is preliminary data.</text>
</comment>
<keyword evidence="14" id="KW-1185">Reference proteome</keyword>
<keyword evidence="8 12" id="KW-0472">Membrane</keyword>
<dbReference type="RefSeq" id="WP_100678377.1">
    <property type="nucleotide sequence ID" value="NZ_NIPO01000001.1"/>
</dbReference>
<keyword evidence="6 12" id="KW-1133">Transmembrane helix</keyword>
<keyword evidence="4 11" id="KW-0808">Transferase</keyword>
<dbReference type="InterPro" id="IPR000462">
    <property type="entry name" value="CDP-OH_P_trans"/>
</dbReference>
<dbReference type="PANTHER" id="PTHR14269">
    <property type="entry name" value="CDP-DIACYLGLYCEROL--GLYCEROL-3-PHOSPHATE 3-PHOSPHATIDYLTRANSFERASE-RELATED"/>
    <property type="match status" value="1"/>
</dbReference>
<evidence type="ECO:0000313" key="13">
    <source>
        <dbReference type="EMBL" id="PJR04818.1"/>
    </source>
</evidence>
<evidence type="ECO:0000256" key="12">
    <source>
        <dbReference type="SAM" id="Phobius"/>
    </source>
</evidence>
<proteinExistence type="inferred from homology"/>
<dbReference type="InterPro" id="IPR048254">
    <property type="entry name" value="CDP_ALCOHOL_P_TRANSF_CS"/>
</dbReference>
<dbReference type="Proteomes" id="UP000231960">
    <property type="component" value="Unassembled WGS sequence"/>
</dbReference>
<evidence type="ECO:0000256" key="1">
    <source>
        <dbReference type="ARBA" id="ARBA00004141"/>
    </source>
</evidence>
<sequence>MQLKQHIPNAITLLNLMSGVIALVYVFNDNLPMAFFWVCMGIFFDFWDGFAARVLKVSSEIGLQLDSLADMVTSGVVPGLVMYKMIAEIQINNEQYMVTDDTFYMKLVPYLGFIITLGSAMRLAKFNVDNRQTDSFIGLPTPANALFILSIPMITFNTASETLLNWLSNPYVLVGISLFSAFIMNANIRLFSLKTKNKTLKDNKVGLLFLGISALLLLLIQFEAVPVIIIMYIFISLLVNKQSKEKINS</sequence>
<comment type="similarity">
    <text evidence="2 11">Belongs to the CDP-alcohol phosphatidyltransferase class-I family.</text>
</comment>
<name>A0A2M9R7H5_9FLAO</name>
<feature type="transmembrane region" description="Helical" evidence="12">
    <location>
        <begin position="34"/>
        <end position="55"/>
    </location>
</feature>
<evidence type="ECO:0000256" key="5">
    <source>
        <dbReference type="ARBA" id="ARBA00022692"/>
    </source>
</evidence>
<keyword evidence="3" id="KW-0444">Lipid biosynthesis</keyword>
<dbReference type="Pfam" id="PF01066">
    <property type="entry name" value="CDP-OH_P_transf"/>
    <property type="match status" value="1"/>
</dbReference>
<comment type="subcellular location">
    <subcellularLocation>
        <location evidence="1">Membrane</location>
        <topology evidence="1">Multi-pass membrane protein</topology>
    </subcellularLocation>
</comment>
<dbReference type="PANTHER" id="PTHR14269:SF61">
    <property type="entry name" value="CDP-DIACYLGLYCEROL--SERINE O-PHOSPHATIDYLTRANSFERASE"/>
    <property type="match status" value="1"/>
</dbReference>
<feature type="transmembrane region" description="Helical" evidence="12">
    <location>
        <begin position="136"/>
        <end position="156"/>
    </location>
</feature>
<evidence type="ECO:0000256" key="7">
    <source>
        <dbReference type="ARBA" id="ARBA00023098"/>
    </source>
</evidence>
<dbReference type="PROSITE" id="PS00379">
    <property type="entry name" value="CDP_ALCOHOL_P_TRANSF"/>
    <property type="match status" value="1"/>
</dbReference>
<evidence type="ECO:0000256" key="8">
    <source>
        <dbReference type="ARBA" id="ARBA00023136"/>
    </source>
</evidence>
<evidence type="ECO:0000256" key="6">
    <source>
        <dbReference type="ARBA" id="ARBA00022989"/>
    </source>
</evidence>
<dbReference type="InterPro" id="IPR043130">
    <property type="entry name" value="CDP-OH_PTrfase_TM_dom"/>
</dbReference>
<dbReference type="GO" id="GO:0016020">
    <property type="term" value="C:membrane"/>
    <property type="evidence" value="ECO:0007669"/>
    <property type="project" value="UniProtKB-SubCell"/>
</dbReference>
<accession>A0A2M9R7H5</accession>
<evidence type="ECO:0000256" key="10">
    <source>
        <dbReference type="ARBA" id="ARBA00023264"/>
    </source>
</evidence>
<evidence type="ECO:0000256" key="4">
    <source>
        <dbReference type="ARBA" id="ARBA00022679"/>
    </source>
</evidence>
<evidence type="ECO:0000256" key="2">
    <source>
        <dbReference type="ARBA" id="ARBA00010441"/>
    </source>
</evidence>
<evidence type="ECO:0000313" key="14">
    <source>
        <dbReference type="Proteomes" id="UP000231960"/>
    </source>
</evidence>
<feature type="transmembrane region" description="Helical" evidence="12">
    <location>
        <begin position="107"/>
        <end position="124"/>
    </location>
</feature>
<keyword evidence="7" id="KW-0443">Lipid metabolism</keyword>
<feature type="transmembrane region" description="Helical" evidence="12">
    <location>
        <begin position="7"/>
        <end position="28"/>
    </location>
</feature>
<dbReference type="GO" id="GO:0008654">
    <property type="term" value="P:phospholipid biosynthetic process"/>
    <property type="evidence" value="ECO:0007669"/>
    <property type="project" value="UniProtKB-KW"/>
</dbReference>
<dbReference type="Gene3D" id="1.20.120.1760">
    <property type="match status" value="1"/>
</dbReference>
<dbReference type="GO" id="GO:0016780">
    <property type="term" value="F:phosphotransferase activity, for other substituted phosphate groups"/>
    <property type="evidence" value="ECO:0007669"/>
    <property type="project" value="InterPro"/>
</dbReference>
<feature type="transmembrane region" description="Helical" evidence="12">
    <location>
        <begin position="207"/>
        <end position="235"/>
    </location>
</feature>
<reference evidence="13 14" key="1">
    <citation type="submission" date="2017-06" db="EMBL/GenBank/DDBJ databases">
        <title>Description of Avrilella dinanensis gen. nov. sp. nov.</title>
        <authorList>
            <person name="Leyer C."/>
            <person name="Sassi M."/>
            <person name="Minet J."/>
            <person name="Kayal S."/>
            <person name="Cattoir V."/>
        </authorList>
    </citation>
    <scope>NUCLEOTIDE SEQUENCE [LARGE SCALE GENOMIC DNA]</scope>
    <source>
        <strain evidence="13 14">UR159</strain>
    </source>
</reference>
<keyword evidence="10" id="KW-1208">Phospholipid metabolism</keyword>